<sequence length="325" mass="38173">MSIMNLKIINNDRTIDLPDWIKFAFTLGFYLNDHGIKDMKPINIIISLPSDRFFPLFVAMGILDKTFSVNKQEKSIRQAILNLKKGSRIIYHDGKVSRKVSVVSFEPSTVLKDQMLLMIKGPKVEIGVPEQDWLEKFTLLDEEYDEVKRTRKVSKKFTLGVESPLLVELYTKQNLNKLNFYPGDKFYMVGNTSQLEEDMNEKIFTYNNKIGSIKDFLYIHNNNSYTNGKFFSSRARRWEYEIQSDIPVIFANINSYLKKSHYFKDNPKIIITDRTDFAERMYLINQDIERDITQHERKIVTSELVKYLELSNIVSPKGIEFLAWR</sequence>
<accession>G9QHK8</accession>
<comment type="caution">
    <text evidence="1">The sequence shown here is derived from an EMBL/GenBank/DDBJ whole genome shotgun (WGS) entry which is preliminary data.</text>
</comment>
<dbReference type="PATRIC" id="fig|665952.3.peg.413"/>
<name>G9QHK8_9BACI</name>
<dbReference type="HOGENOM" id="CLU_854324_0_0_9"/>
<dbReference type="Proteomes" id="UP000011747">
    <property type="component" value="Unassembled WGS sequence"/>
</dbReference>
<organism evidence="1 2">
    <name type="scientific">Bacillus smithii 7_3_47FAA</name>
    <dbReference type="NCBI Taxonomy" id="665952"/>
    <lineage>
        <taxon>Bacteria</taxon>
        <taxon>Bacillati</taxon>
        <taxon>Bacillota</taxon>
        <taxon>Bacilli</taxon>
        <taxon>Bacillales</taxon>
        <taxon>Bacillaceae</taxon>
        <taxon>Bacillus</taxon>
    </lineage>
</organism>
<keyword evidence="2" id="KW-1185">Reference proteome</keyword>
<dbReference type="RefSeq" id="WP_003352683.1">
    <property type="nucleotide sequence ID" value="NZ_JH414740.1"/>
</dbReference>
<protein>
    <submittedName>
        <fullName evidence="1">Uncharacterized protein</fullName>
    </submittedName>
</protein>
<dbReference type="AlphaFoldDB" id="G9QHK8"/>
<reference evidence="1 2" key="1">
    <citation type="submission" date="2011-09" db="EMBL/GenBank/DDBJ databases">
        <title>The Genome Sequence of Bacillus smithii 7_3_47FAA.</title>
        <authorList>
            <consortium name="The Broad Institute Genome Sequencing Platform"/>
            <person name="Earl A."/>
            <person name="Ward D."/>
            <person name="Feldgarden M."/>
            <person name="Gevers D."/>
            <person name="Daigneault M."/>
            <person name="Strauss J."/>
            <person name="Allen-Vercoe E."/>
            <person name="Young S.K."/>
            <person name="Zeng Q."/>
            <person name="Gargeya S."/>
            <person name="Fitzgerald M."/>
            <person name="Haas B."/>
            <person name="Abouelleil A."/>
            <person name="Alvarado L."/>
            <person name="Arachchi H.M."/>
            <person name="Berlin A."/>
            <person name="Brown A."/>
            <person name="Chapman S.B."/>
            <person name="Chen Z."/>
            <person name="Dunbar C."/>
            <person name="Freedman E."/>
            <person name="Gearin G."/>
            <person name="Goldberg J."/>
            <person name="Griggs A."/>
            <person name="Gujja S."/>
            <person name="Heiman D."/>
            <person name="Howarth C."/>
            <person name="Larson L."/>
            <person name="Lui A."/>
            <person name="MacDonald P.J.P."/>
            <person name="Montmayeur A."/>
            <person name="Murphy C."/>
            <person name="Neiman D."/>
            <person name="Pearson M."/>
            <person name="Priest M."/>
            <person name="Roberts A."/>
            <person name="Saif S."/>
            <person name="Shea T."/>
            <person name="Shenoy N."/>
            <person name="Sisk P."/>
            <person name="Stolte C."/>
            <person name="Sykes S."/>
            <person name="Wortman J."/>
            <person name="Nusbaum C."/>
            <person name="Birren B."/>
        </authorList>
    </citation>
    <scope>NUCLEOTIDE SEQUENCE [LARGE SCALE GENOMIC DNA]</scope>
    <source>
        <strain evidence="1 2">7_3_47FAA</strain>
    </source>
</reference>
<evidence type="ECO:0000313" key="2">
    <source>
        <dbReference type="Proteomes" id="UP000011747"/>
    </source>
</evidence>
<proteinExistence type="predicted"/>
<gene>
    <name evidence="1" type="ORF">HMPREF1015_01267</name>
</gene>
<dbReference type="EMBL" id="ACWF01000016">
    <property type="protein sequence ID" value="EHL79386.1"/>
    <property type="molecule type" value="Genomic_DNA"/>
</dbReference>
<evidence type="ECO:0000313" key="1">
    <source>
        <dbReference type="EMBL" id="EHL79386.1"/>
    </source>
</evidence>